<protein>
    <submittedName>
        <fullName evidence="3">Nuclear transport factor 2 family protein</fullName>
    </submittedName>
</protein>
<proteinExistence type="predicted"/>
<sequence>MYKFLLLVCLIFSSPSQANDLKATDALLDDLHRYAATGDWDQYFPLFGKNAIFIGTDAKEYWTLEEFEAFARKYSGWVYTPQSRQTQFNQDNTVAWFHEIVLSEKYGTARGTGTLLKTAKGWKISQYTLTFPIPNDIAKSVTEQIKSFEKKEK</sequence>
<gene>
    <name evidence="3" type="ORF">QGN29_00600</name>
</gene>
<dbReference type="InterPro" id="IPR037401">
    <property type="entry name" value="SnoaL-like"/>
</dbReference>
<keyword evidence="4" id="KW-1185">Reference proteome</keyword>
<dbReference type="InterPro" id="IPR032710">
    <property type="entry name" value="NTF2-like_dom_sf"/>
</dbReference>
<dbReference type="EMBL" id="CP123872">
    <property type="protein sequence ID" value="WND02860.1"/>
    <property type="molecule type" value="Genomic_DNA"/>
</dbReference>
<dbReference type="SUPFAM" id="SSF54427">
    <property type="entry name" value="NTF2-like"/>
    <property type="match status" value="1"/>
</dbReference>
<name>A0AA52EHG7_9PROT</name>
<dbReference type="Gene3D" id="3.10.450.50">
    <property type="match status" value="1"/>
</dbReference>
<evidence type="ECO:0000256" key="1">
    <source>
        <dbReference type="SAM" id="SignalP"/>
    </source>
</evidence>
<feature type="signal peptide" evidence="1">
    <location>
        <begin position="1"/>
        <end position="18"/>
    </location>
</feature>
<reference evidence="3" key="1">
    <citation type="submission" date="2023-04" db="EMBL/GenBank/DDBJ databases">
        <title>Complete genome sequence of Temperatibacter marinus.</title>
        <authorList>
            <person name="Rong J.-C."/>
            <person name="Yi M.-L."/>
            <person name="Zhao Q."/>
        </authorList>
    </citation>
    <scope>NUCLEOTIDE SEQUENCE</scope>
    <source>
        <strain evidence="3">NBRC 110045</strain>
    </source>
</reference>
<dbReference type="KEGG" id="tmk:QGN29_00600"/>
<evidence type="ECO:0000313" key="3">
    <source>
        <dbReference type="EMBL" id="WND02860.1"/>
    </source>
</evidence>
<evidence type="ECO:0000313" key="4">
    <source>
        <dbReference type="Proteomes" id="UP001268683"/>
    </source>
</evidence>
<organism evidence="3 4">
    <name type="scientific">Temperatibacter marinus</name>
    <dbReference type="NCBI Taxonomy" id="1456591"/>
    <lineage>
        <taxon>Bacteria</taxon>
        <taxon>Pseudomonadati</taxon>
        <taxon>Pseudomonadota</taxon>
        <taxon>Alphaproteobacteria</taxon>
        <taxon>Kordiimonadales</taxon>
        <taxon>Temperatibacteraceae</taxon>
        <taxon>Temperatibacter</taxon>
    </lineage>
</organism>
<dbReference type="AlphaFoldDB" id="A0AA52EHG7"/>
<keyword evidence="1" id="KW-0732">Signal</keyword>
<feature type="domain" description="SnoaL-like" evidence="2">
    <location>
        <begin position="26"/>
        <end position="134"/>
    </location>
</feature>
<feature type="chain" id="PRO_5041226053" evidence="1">
    <location>
        <begin position="19"/>
        <end position="153"/>
    </location>
</feature>
<dbReference type="RefSeq" id="WP_310798699.1">
    <property type="nucleotide sequence ID" value="NZ_CP123872.1"/>
</dbReference>
<evidence type="ECO:0000259" key="2">
    <source>
        <dbReference type="Pfam" id="PF13474"/>
    </source>
</evidence>
<dbReference type="Pfam" id="PF13474">
    <property type="entry name" value="SnoaL_3"/>
    <property type="match status" value="1"/>
</dbReference>
<accession>A0AA52EHG7</accession>
<dbReference type="Proteomes" id="UP001268683">
    <property type="component" value="Chromosome"/>
</dbReference>